<evidence type="ECO:0000313" key="2">
    <source>
        <dbReference type="Proteomes" id="UP001497680"/>
    </source>
</evidence>
<reference evidence="1 2" key="1">
    <citation type="journal article" date="2022" name="New Phytol.">
        <title>Ecological generalism drives hyperdiversity of secondary metabolite gene clusters in xylarialean endophytes.</title>
        <authorList>
            <person name="Franco M.E.E."/>
            <person name="Wisecaver J.H."/>
            <person name="Arnold A.E."/>
            <person name="Ju Y.M."/>
            <person name="Slot J.C."/>
            <person name="Ahrendt S."/>
            <person name="Moore L.P."/>
            <person name="Eastman K.E."/>
            <person name="Scott K."/>
            <person name="Konkel Z."/>
            <person name="Mondo S.J."/>
            <person name="Kuo A."/>
            <person name="Hayes R.D."/>
            <person name="Haridas S."/>
            <person name="Andreopoulos B."/>
            <person name="Riley R."/>
            <person name="LaButti K."/>
            <person name="Pangilinan J."/>
            <person name="Lipzen A."/>
            <person name="Amirebrahimi M."/>
            <person name="Yan J."/>
            <person name="Adam C."/>
            <person name="Keymanesh K."/>
            <person name="Ng V."/>
            <person name="Louie K."/>
            <person name="Northen T."/>
            <person name="Drula E."/>
            <person name="Henrissat B."/>
            <person name="Hsieh H.M."/>
            <person name="Youens-Clark K."/>
            <person name="Lutzoni F."/>
            <person name="Miadlikowska J."/>
            <person name="Eastwood D.C."/>
            <person name="Hamelin R.C."/>
            <person name="Grigoriev I.V."/>
            <person name="U'Ren J.M."/>
        </authorList>
    </citation>
    <scope>NUCLEOTIDE SEQUENCE [LARGE SCALE GENOMIC DNA]</scope>
    <source>
        <strain evidence="1 2">ER1909</strain>
    </source>
</reference>
<protein>
    <submittedName>
        <fullName evidence="1">Uncharacterized protein</fullName>
    </submittedName>
</protein>
<dbReference type="Proteomes" id="UP001497680">
    <property type="component" value="Unassembled WGS sequence"/>
</dbReference>
<dbReference type="EMBL" id="MU394312">
    <property type="protein sequence ID" value="KAI6086883.1"/>
    <property type="molecule type" value="Genomic_DNA"/>
</dbReference>
<sequence>MSEKPTSKKGDRPRAGTTEFDTDVDAESRHRSKSHLNKRSKRRRASSYSDDENSDYDRHRSSRKRREPKRPKRYSPSPSRSPSPSPSPSSSDKRGKGSKKGRQGRKAEEDEEFQSRMRGPVRDEEKRIAKAMSSARDYVKEQFPAVTKERFDELVPRYPDGFTPKEVKEAEKKWKEDPIRPYLMGTHRRGPRDAFITVYRMLLRYYDCLYEDFMGPRFQLRYDNRDNDRVVLGDDSDDAQEVLHDPFPTRTFSYALHCLLSHHLWLGNLQRLATCLQFVNIVRTEDTRPWSIVDCDPESRFFRTWQRVVADNSGSKKSARKLFREVKDKIGSPGQWSLLFDQIVKSVQVKRQSQKNQSSQRKSDEDPYFIDLVDLQTLIHALDSVSNFGIPLFHGALFTEAAVKCSKPDQSYPSQKEFEAARDREIVYFRLMRSKDAAEDVLVKSASSSPRSGSRDRPRSPSRGDGSDEDSDDSFGKGGGGTGKGRGGTGKGRGGSGKGRGGSGKGRGGSGKGRGGSSRVRDAQEDDLLVSDQSDSNLLGKEMDMDEDEIGQDDSPDDDAVRIGKQLSQHSTRDDDQHDDGDGGVELGKTKSLLTRADDSQQSKTSFQSGLGSTSTGHSSNPFNARDARAEFTLPPSRKEYKSGGSQSATEGPSLNRSVTQQATESAERKLTEVKRNEGKKVPYVL</sequence>
<keyword evidence="2" id="KW-1185">Reference proteome</keyword>
<proteinExistence type="predicted"/>
<gene>
    <name evidence="1" type="ORF">F4821DRAFT_278350</name>
</gene>
<accession>A0ACC0D2M5</accession>
<organism evidence="1 2">
    <name type="scientific">Hypoxylon rubiginosum</name>
    <dbReference type="NCBI Taxonomy" id="110542"/>
    <lineage>
        <taxon>Eukaryota</taxon>
        <taxon>Fungi</taxon>
        <taxon>Dikarya</taxon>
        <taxon>Ascomycota</taxon>
        <taxon>Pezizomycotina</taxon>
        <taxon>Sordariomycetes</taxon>
        <taxon>Xylariomycetidae</taxon>
        <taxon>Xylariales</taxon>
        <taxon>Hypoxylaceae</taxon>
        <taxon>Hypoxylon</taxon>
    </lineage>
</organism>
<name>A0ACC0D2M5_9PEZI</name>
<evidence type="ECO:0000313" key="1">
    <source>
        <dbReference type="EMBL" id="KAI6086883.1"/>
    </source>
</evidence>
<comment type="caution">
    <text evidence="1">The sequence shown here is derived from an EMBL/GenBank/DDBJ whole genome shotgun (WGS) entry which is preliminary data.</text>
</comment>